<dbReference type="RefSeq" id="WP_420069324.1">
    <property type="nucleotide sequence ID" value="NZ_JBCHKQ010000002.1"/>
</dbReference>
<feature type="transmembrane region" description="Helical" evidence="1">
    <location>
        <begin position="78"/>
        <end position="100"/>
    </location>
</feature>
<dbReference type="EMBL" id="JBCHKQ010000002">
    <property type="protein sequence ID" value="MEM5947877.1"/>
    <property type="molecule type" value="Genomic_DNA"/>
</dbReference>
<name>A0ABU9UB25_9SPIR</name>
<accession>A0ABU9UB25</accession>
<reference evidence="2 3" key="1">
    <citation type="submission" date="2024-03" db="EMBL/GenBank/DDBJ databases">
        <title>Ignisphaera cupida sp. nov., a hyperthermophilic hydrolytic archaeon from a hot spring of Kamchatka, and proposal of Ignisphaeraceae fam. nov.</title>
        <authorList>
            <person name="Podosokorskaya O.A."/>
            <person name="Elcheninov A.G."/>
            <person name="Maltseva A.I."/>
            <person name="Zayulina K.S."/>
            <person name="Novikov A."/>
            <person name="Merkel A.Y."/>
        </authorList>
    </citation>
    <scope>NUCLEOTIDE SEQUENCE [LARGE SCALE GENOMIC DNA]</scope>
    <source>
        <strain evidence="2 3">38H-sp</strain>
    </source>
</reference>
<keyword evidence="1" id="KW-0812">Transmembrane</keyword>
<evidence type="ECO:0000313" key="3">
    <source>
        <dbReference type="Proteomes" id="UP001466331"/>
    </source>
</evidence>
<gene>
    <name evidence="2" type="ORF">WKV44_04910</name>
</gene>
<sequence>MADDKNSVIDIFHFDVLGKYSLIVHPFYDQEIFASLEEKDACVFYGSEPDIAFLAAFRNWMYGLADSYIREWVAEKFFLSRFLLASLVFVVVYFFLGFVIRDPIPFVDEFIGAVVISVIVFFYLYRKDRSAYPVLERKSLFIKRIDSIKFFPSSFTSDVEKAVNNFMTSDFEKWEDFILNISDLKKQKEDKFPSLLNNLEVMLSKNPHKKNFSVMKKLYKKKDYFAVRAFLLSLDKKDAFLLSLYFAALEADREVLNIRTV</sequence>
<keyword evidence="3" id="KW-1185">Reference proteome</keyword>
<evidence type="ECO:0000256" key="1">
    <source>
        <dbReference type="SAM" id="Phobius"/>
    </source>
</evidence>
<proteinExistence type="predicted"/>
<keyword evidence="1" id="KW-1133">Transmembrane helix</keyword>
<comment type="caution">
    <text evidence="2">The sequence shown here is derived from an EMBL/GenBank/DDBJ whole genome shotgun (WGS) entry which is preliminary data.</text>
</comment>
<keyword evidence="1" id="KW-0472">Membrane</keyword>
<protein>
    <submittedName>
        <fullName evidence="2">Uncharacterized protein</fullName>
    </submittedName>
</protein>
<feature type="transmembrane region" description="Helical" evidence="1">
    <location>
        <begin position="106"/>
        <end position="125"/>
    </location>
</feature>
<organism evidence="2 3">
    <name type="scientific">Rarispira pelagica</name>
    <dbReference type="NCBI Taxonomy" id="3141764"/>
    <lineage>
        <taxon>Bacteria</taxon>
        <taxon>Pseudomonadati</taxon>
        <taxon>Spirochaetota</taxon>
        <taxon>Spirochaetia</taxon>
        <taxon>Winmispirales</taxon>
        <taxon>Winmispiraceae</taxon>
        <taxon>Rarispira</taxon>
    </lineage>
</organism>
<dbReference type="Proteomes" id="UP001466331">
    <property type="component" value="Unassembled WGS sequence"/>
</dbReference>
<evidence type="ECO:0000313" key="2">
    <source>
        <dbReference type="EMBL" id="MEM5947877.1"/>
    </source>
</evidence>